<dbReference type="InterPro" id="IPR036415">
    <property type="entry name" value="Lamin_tail_dom_sf"/>
</dbReference>
<dbReference type="SUPFAM" id="SSF74853">
    <property type="entry name" value="Lamin A/C globular tail domain"/>
    <property type="match status" value="1"/>
</dbReference>
<dbReference type="Pfam" id="PF20251">
    <property type="entry name" value="Big_14"/>
    <property type="match status" value="1"/>
</dbReference>
<dbReference type="STRING" id="39495.SAMN02745111_00921"/>
<evidence type="ECO:0000313" key="3">
    <source>
        <dbReference type="Proteomes" id="UP000190814"/>
    </source>
</evidence>
<dbReference type="PROSITE" id="PS51257">
    <property type="entry name" value="PROKAR_LIPOPROTEIN"/>
    <property type="match status" value="1"/>
</dbReference>
<keyword evidence="3" id="KW-1185">Reference proteome</keyword>
<accession>A0A1T4VGU0</accession>
<feature type="domain" description="Bacterial Ig-like" evidence="1">
    <location>
        <begin position="218"/>
        <end position="310"/>
    </location>
</feature>
<dbReference type="EMBL" id="FUXZ01000005">
    <property type="protein sequence ID" value="SKA64194.1"/>
    <property type="molecule type" value="Genomic_DNA"/>
</dbReference>
<reference evidence="2 3" key="1">
    <citation type="submission" date="2017-02" db="EMBL/GenBank/DDBJ databases">
        <authorList>
            <person name="Peterson S.W."/>
        </authorList>
    </citation>
    <scope>NUCLEOTIDE SEQUENCE [LARGE SCALE GENOMIC DNA]</scope>
    <source>
        <strain evidence="2 3">ATCC 35992</strain>
    </source>
</reference>
<dbReference type="OrthoDB" id="9779098at2"/>
<dbReference type="AlphaFoldDB" id="A0A1T4VGU0"/>
<evidence type="ECO:0000313" key="2">
    <source>
        <dbReference type="EMBL" id="SKA64194.1"/>
    </source>
</evidence>
<proteinExistence type="predicted"/>
<evidence type="ECO:0000259" key="1">
    <source>
        <dbReference type="Pfam" id="PF20251"/>
    </source>
</evidence>
<sequence length="313" mass="35899">MKLLKEKRKIISMAMIVICALGITGCGTKGDNKGVIDPEKMNKERTNLLENADIDNCLSRMLYYDGEKTEMRYVDVDKAKELYEEIANLKIKPLPLGRVSEIKTPCFGIEVKNDKYGEIELTYYDGMWLRGTVKNVGTEEHVKFEHEYELYEADYDYMSAFDKYKMVDDEAEEYISKGGVGMPNAMLLCNYNAKFYREVEEVIPSEKGGVSISDVDLNKDDEIAIKIKNDGNVDYNLLGWSIQKKVEDKWVILPTDGMFIEDAVGRSIFGSNEETFKYSIRKYEDLGTGKYRVVQVCSVNSQDFEVAREFDIK</sequence>
<dbReference type="RefSeq" id="WP_078765798.1">
    <property type="nucleotide sequence ID" value="NZ_FUXZ01000005.1"/>
</dbReference>
<gene>
    <name evidence="2" type="ORF">SAMN02745111_00921</name>
</gene>
<name>A0A1T4VGU0_9FIRM</name>
<dbReference type="InterPro" id="IPR046878">
    <property type="entry name" value="Big_14"/>
</dbReference>
<protein>
    <recommendedName>
        <fullName evidence="1">Bacterial Ig-like domain-containing protein</fullName>
    </recommendedName>
</protein>
<dbReference type="Proteomes" id="UP000190814">
    <property type="component" value="Unassembled WGS sequence"/>
</dbReference>
<organism evidence="2 3">
    <name type="scientific">Eubacterium uniforme</name>
    <dbReference type="NCBI Taxonomy" id="39495"/>
    <lineage>
        <taxon>Bacteria</taxon>
        <taxon>Bacillati</taxon>
        <taxon>Bacillota</taxon>
        <taxon>Clostridia</taxon>
        <taxon>Eubacteriales</taxon>
        <taxon>Eubacteriaceae</taxon>
        <taxon>Eubacterium</taxon>
    </lineage>
</organism>